<dbReference type="SUPFAM" id="SSF54862">
    <property type="entry name" value="4Fe-4S ferredoxins"/>
    <property type="match status" value="1"/>
</dbReference>
<evidence type="ECO:0000256" key="3">
    <source>
        <dbReference type="ARBA" id="ARBA00022485"/>
    </source>
</evidence>
<evidence type="ECO:0000313" key="11">
    <source>
        <dbReference type="Proteomes" id="UP001596109"/>
    </source>
</evidence>
<evidence type="ECO:0000256" key="5">
    <source>
        <dbReference type="ARBA" id="ARBA00022982"/>
    </source>
</evidence>
<evidence type="ECO:0000256" key="7">
    <source>
        <dbReference type="ARBA" id="ARBA00023014"/>
    </source>
</evidence>
<name>A0ABW0TEI4_9BACL</name>
<keyword evidence="4 8" id="KW-0479">Metal-binding</keyword>
<evidence type="ECO:0000256" key="8">
    <source>
        <dbReference type="RuleBase" id="RU368020"/>
    </source>
</evidence>
<evidence type="ECO:0000259" key="9">
    <source>
        <dbReference type="PROSITE" id="PS51379"/>
    </source>
</evidence>
<keyword evidence="3" id="KW-0004">4Fe-4S</keyword>
<accession>A0ABW0TEI4</accession>
<sequence length="81" mass="8813">MKKYTLVDQETCIACSACGASAPDIFDYNDDGLSYSILDDNKGVTPIEEDLVDDLLDAYEGCPTDSIQVADEPFIRVAETV</sequence>
<gene>
    <name evidence="10" type="ORF">ACFPRA_02645</name>
</gene>
<keyword evidence="5 8" id="KW-0249">Electron transport</keyword>
<dbReference type="Pfam" id="PF13370">
    <property type="entry name" value="Fer4_13"/>
    <property type="match status" value="1"/>
</dbReference>
<evidence type="ECO:0000256" key="2">
    <source>
        <dbReference type="ARBA" id="ARBA00022448"/>
    </source>
</evidence>
<dbReference type="InterPro" id="IPR052395">
    <property type="entry name" value="ET_Ferredoxin"/>
</dbReference>
<evidence type="ECO:0000256" key="6">
    <source>
        <dbReference type="ARBA" id="ARBA00023004"/>
    </source>
</evidence>
<comment type="caution">
    <text evidence="10">The sequence shown here is derived from an EMBL/GenBank/DDBJ whole genome shotgun (WGS) entry which is preliminary data.</text>
</comment>
<dbReference type="PROSITE" id="PS51379">
    <property type="entry name" value="4FE4S_FER_2"/>
    <property type="match status" value="1"/>
</dbReference>
<evidence type="ECO:0000256" key="1">
    <source>
        <dbReference type="ARBA" id="ARBA00001966"/>
    </source>
</evidence>
<keyword evidence="11" id="KW-1185">Reference proteome</keyword>
<dbReference type="Proteomes" id="UP001596109">
    <property type="component" value="Unassembled WGS sequence"/>
</dbReference>
<keyword evidence="7 8" id="KW-0411">Iron-sulfur</keyword>
<protein>
    <recommendedName>
        <fullName evidence="8">Ferredoxin</fullName>
    </recommendedName>
</protein>
<dbReference type="RefSeq" id="WP_381430312.1">
    <property type="nucleotide sequence ID" value="NZ_JBHSNO010000001.1"/>
</dbReference>
<keyword evidence="2 8" id="KW-0813">Transport</keyword>
<dbReference type="PRINTS" id="PR00352">
    <property type="entry name" value="3FE4SFRDOXIN"/>
</dbReference>
<comment type="function">
    <text evidence="8">Ferredoxins are iron-sulfur proteins that transfer electrons in a wide variety of metabolic reactions.</text>
</comment>
<dbReference type="Gene3D" id="3.30.70.20">
    <property type="match status" value="1"/>
</dbReference>
<proteinExistence type="predicted"/>
<evidence type="ECO:0000256" key="4">
    <source>
        <dbReference type="ARBA" id="ARBA00022723"/>
    </source>
</evidence>
<organism evidence="10 11">
    <name type="scientific">Sporosarcina soli</name>
    <dbReference type="NCBI Taxonomy" id="334736"/>
    <lineage>
        <taxon>Bacteria</taxon>
        <taxon>Bacillati</taxon>
        <taxon>Bacillota</taxon>
        <taxon>Bacilli</taxon>
        <taxon>Bacillales</taxon>
        <taxon>Caryophanaceae</taxon>
        <taxon>Sporosarcina</taxon>
    </lineage>
</organism>
<evidence type="ECO:0000313" key="10">
    <source>
        <dbReference type="EMBL" id="MFC5587806.1"/>
    </source>
</evidence>
<dbReference type="PANTHER" id="PTHR39163:SF1">
    <property type="entry name" value="FERREDOXIN"/>
    <property type="match status" value="1"/>
</dbReference>
<feature type="domain" description="4Fe-4S ferredoxin-type" evidence="9">
    <location>
        <begin position="3"/>
        <end position="31"/>
    </location>
</feature>
<dbReference type="PANTHER" id="PTHR39163">
    <property type="entry name" value="FERREDOXIN"/>
    <property type="match status" value="1"/>
</dbReference>
<reference evidence="11" key="1">
    <citation type="journal article" date="2019" name="Int. J. Syst. Evol. Microbiol.">
        <title>The Global Catalogue of Microorganisms (GCM) 10K type strain sequencing project: providing services to taxonomists for standard genome sequencing and annotation.</title>
        <authorList>
            <consortium name="The Broad Institute Genomics Platform"/>
            <consortium name="The Broad Institute Genome Sequencing Center for Infectious Disease"/>
            <person name="Wu L."/>
            <person name="Ma J."/>
        </authorList>
    </citation>
    <scope>NUCLEOTIDE SEQUENCE [LARGE SCALE GENOMIC DNA]</scope>
    <source>
        <strain evidence="11">CGMCC 4.1434</strain>
    </source>
</reference>
<dbReference type="EMBL" id="JBHSNO010000001">
    <property type="protein sequence ID" value="MFC5587806.1"/>
    <property type="molecule type" value="Genomic_DNA"/>
</dbReference>
<keyword evidence="6 8" id="KW-0408">Iron</keyword>
<dbReference type="InterPro" id="IPR017896">
    <property type="entry name" value="4Fe4S_Fe-S-bd"/>
</dbReference>
<comment type="cofactor">
    <cofactor evidence="1">
        <name>[4Fe-4S] cluster</name>
        <dbReference type="ChEBI" id="CHEBI:49883"/>
    </cofactor>
</comment>
<dbReference type="InterPro" id="IPR001080">
    <property type="entry name" value="3Fe4S_ferredoxin"/>
</dbReference>